<keyword evidence="6" id="KW-0631">Potassium channel</keyword>
<proteinExistence type="inferred from homology"/>
<evidence type="ECO:0000256" key="4">
    <source>
        <dbReference type="ARBA" id="ARBA00022538"/>
    </source>
</evidence>
<organism evidence="14 15">
    <name type="scientific">Chryseobacterium ginsengisoli</name>
    <dbReference type="NCBI Taxonomy" id="363853"/>
    <lineage>
        <taxon>Bacteria</taxon>
        <taxon>Pseudomonadati</taxon>
        <taxon>Bacteroidota</taxon>
        <taxon>Flavobacteriia</taxon>
        <taxon>Flavobacteriales</taxon>
        <taxon>Weeksellaceae</taxon>
        <taxon>Chryseobacterium group</taxon>
        <taxon>Chryseobacterium</taxon>
    </lineage>
</organism>
<feature type="transmembrane region" description="Helical" evidence="13">
    <location>
        <begin position="170"/>
        <end position="197"/>
    </location>
</feature>
<evidence type="ECO:0000256" key="9">
    <source>
        <dbReference type="ARBA" id="ARBA00023065"/>
    </source>
</evidence>
<sequence>MKLSYNKLAGQSAGRIDAISDAVFGVAMTLLVLEIKVPEFEGNITEMELAHSFFALMPKFLVYFLSFMTAGIFWTGQSAQFRHIKGSDRNLNWINLLFLLFVSTLPFSTAFLGDHISFKFSIFLYWLNIFLMGLMLYINWHYAYKHNFINEETVNEVYIPIRRRIIYAQALYFAGALLCFINPYLSIAFIIAVQLNYAFAFFGNKK</sequence>
<protein>
    <submittedName>
        <fullName evidence="14">TMEM175 family protein</fullName>
    </submittedName>
</protein>
<gene>
    <name evidence="14" type="ORF">GCM10023210_18360</name>
</gene>
<comment type="catalytic activity">
    <reaction evidence="12">
        <text>K(+)(in) = K(+)(out)</text>
        <dbReference type="Rhea" id="RHEA:29463"/>
        <dbReference type="ChEBI" id="CHEBI:29103"/>
    </reaction>
</comment>
<evidence type="ECO:0000256" key="3">
    <source>
        <dbReference type="ARBA" id="ARBA00022448"/>
    </source>
</evidence>
<evidence type="ECO:0000313" key="14">
    <source>
        <dbReference type="EMBL" id="GAA5091232.1"/>
    </source>
</evidence>
<feature type="transmembrane region" description="Helical" evidence="13">
    <location>
        <begin position="93"/>
        <end position="112"/>
    </location>
</feature>
<comment type="caution">
    <text evidence="14">The sequence shown here is derived from an EMBL/GenBank/DDBJ whole genome shotgun (WGS) entry which is preliminary data.</text>
</comment>
<evidence type="ECO:0000313" key="15">
    <source>
        <dbReference type="Proteomes" id="UP001500353"/>
    </source>
</evidence>
<keyword evidence="8 13" id="KW-1133">Transmembrane helix</keyword>
<name>A0ABP9M561_9FLAO</name>
<evidence type="ECO:0000256" key="2">
    <source>
        <dbReference type="ARBA" id="ARBA00006920"/>
    </source>
</evidence>
<comment type="subcellular location">
    <subcellularLocation>
        <location evidence="1">Membrane</location>
        <topology evidence="1">Multi-pass membrane protein</topology>
    </subcellularLocation>
</comment>
<keyword evidence="5 13" id="KW-0812">Transmembrane</keyword>
<keyword evidence="10 13" id="KW-0472">Membrane</keyword>
<evidence type="ECO:0000256" key="7">
    <source>
        <dbReference type="ARBA" id="ARBA00022958"/>
    </source>
</evidence>
<dbReference type="PANTHER" id="PTHR31462">
    <property type="entry name" value="ENDOSOMAL/LYSOSOMAL POTASSIUM CHANNEL TMEM175"/>
    <property type="match status" value="1"/>
</dbReference>
<evidence type="ECO:0000256" key="12">
    <source>
        <dbReference type="ARBA" id="ARBA00034430"/>
    </source>
</evidence>
<comment type="similarity">
    <text evidence="2">Belongs to the TMEM175 family.</text>
</comment>
<keyword evidence="4" id="KW-0633">Potassium transport</keyword>
<evidence type="ECO:0000256" key="13">
    <source>
        <dbReference type="SAM" id="Phobius"/>
    </source>
</evidence>
<dbReference type="InterPro" id="IPR010617">
    <property type="entry name" value="TMEM175-like"/>
</dbReference>
<evidence type="ECO:0000256" key="1">
    <source>
        <dbReference type="ARBA" id="ARBA00004141"/>
    </source>
</evidence>
<keyword evidence="7" id="KW-0630">Potassium</keyword>
<accession>A0ABP9M561</accession>
<feature type="transmembrane region" description="Helical" evidence="13">
    <location>
        <begin position="118"/>
        <end position="138"/>
    </location>
</feature>
<keyword evidence="9" id="KW-0406">Ion transport</keyword>
<feature type="transmembrane region" description="Helical" evidence="13">
    <location>
        <begin position="53"/>
        <end position="73"/>
    </location>
</feature>
<evidence type="ECO:0000256" key="5">
    <source>
        <dbReference type="ARBA" id="ARBA00022692"/>
    </source>
</evidence>
<keyword evidence="11" id="KW-0407">Ion channel</keyword>
<keyword evidence="15" id="KW-1185">Reference proteome</keyword>
<keyword evidence="3" id="KW-0813">Transport</keyword>
<reference evidence="15" key="1">
    <citation type="journal article" date="2019" name="Int. J. Syst. Evol. Microbiol.">
        <title>The Global Catalogue of Microorganisms (GCM) 10K type strain sequencing project: providing services to taxonomists for standard genome sequencing and annotation.</title>
        <authorList>
            <consortium name="The Broad Institute Genomics Platform"/>
            <consortium name="The Broad Institute Genome Sequencing Center for Infectious Disease"/>
            <person name="Wu L."/>
            <person name="Ma J."/>
        </authorList>
    </citation>
    <scope>NUCLEOTIDE SEQUENCE [LARGE SCALE GENOMIC DNA]</scope>
    <source>
        <strain evidence="15">JCM 18019</strain>
    </source>
</reference>
<feature type="transmembrane region" description="Helical" evidence="13">
    <location>
        <begin position="12"/>
        <end position="33"/>
    </location>
</feature>
<dbReference type="Pfam" id="PF06736">
    <property type="entry name" value="TMEM175"/>
    <property type="match status" value="1"/>
</dbReference>
<dbReference type="EMBL" id="BAABHX010000003">
    <property type="protein sequence ID" value="GAA5091232.1"/>
    <property type="molecule type" value="Genomic_DNA"/>
</dbReference>
<dbReference type="PANTHER" id="PTHR31462:SF5">
    <property type="entry name" value="ENDOSOMAL_LYSOSOMAL PROTON CHANNEL TMEM175"/>
    <property type="match status" value="1"/>
</dbReference>
<dbReference type="Proteomes" id="UP001500353">
    <property type="component" value="Unassembled WGS sequence"/>
</dbReference>
<evidence type="ECO:0000256" key="10">
    <source>
        <dbReference type="ARBA" id="ARBA00023136"/>
    </source>
</evidence>
<evidence type="ECO:0000256" key="11">
    <source>
        <dbReference type="ARBA" id="ARBA00023303"/>
    </source>
</evidence>
<dbReference type="RefSeq" id="WP_345202764.1">
    <property type="nucleotide sequence ID" value="NZ_BAABHX010000003.1"/>
</dbReference>
<evidence type="ECO:0000256" key="8">
    <source>
        <dbReference type="ARBA" id="ARBA00022989"/>
    </source>
</evidence>
<evidence type="ECO:0000256" key="6">
    <source>
        <dbReference type="ARBA" id="ARBA00022826"/>
    </source>
</evidence>